<keyword evidence="2" id="KW-1185">Reference proteome</keyword>
<evidence type="ECO:0000313" key="1">
    <source>
        <dbReference type="EMBL" id="ABK17720.1"/>
    </source>
</evidence>
<dbReference type="EMBL" id="CP000478">
    <property type="protein sequence ID" value="ABK17720.1"/>
    <property type="molecule type" value="Genomic_DNA"/>
</dbReference>
<dbReference type="AlphaFoldDB" id="A0LJW8"/>
<dbReference type="HOGENOM" id="CLU_1904236_0_0_7"/>
<gene>
    <name evidence="1" type="ordered locus">Sfum_2037</name>
</gene>
<proteinExistence type="predicted"/>
<reference evidence="1 2" key="1">
    <citation type="submission" date="2006-10" db="EMBL/GenBank/DDBJ databases">
        <title>Complete sequence of Syntrophobacter fumaroxidans MPOB.</title>
        <authorList>
            <consortium name="US DOE Joint Genome Institute"/>
            <person name="Copeland A."/>
            <person name="Lucas S."/>
            <person name="Lapidus A."/>
            <person name="Barry K."/>
            <person name="Detter J.C."/>
            <person name="Glavina del Rio T."/>
            <person name="Hammon N."/>
            <person name="Israni S."/>
            <person name="Pitluck S."/>
            <person name="Goltsman E.G."/>
            <person name="Martinez M."/>
            <person name="Schmutz J."/>
            <person name="Larimer F."/>
            <person name="Land M."/>
            <person name="Hauser L."/>
            <person name="Kyrpides N."/>
            <person name="Kim E."/>
            <person name="Boone D.R."/>
            <person name="Brockman F."/>
            <person name="Culley D."/>
            <person name="Ferry J."/>
            <person name="Gunsalus R."/>
            <person name="McInerney M.J."/>
            <person name="Morrison M."/>
            <person name="Plugge C."/>
            <person name="Rohlin L."/>
            <person name="Scholten J."/>
            <person name="Sieber J."/>
            <person name="Stams A.J.M."/>
            <person name="Worm P."/>
            <person name="Henstra A.M."/>
            <person name="Richardson P."/>
        </authorList>
    </citation>
    <scope>NUCLEOTIDE SEQUENCE [LARGE SCALE GENOMIC DNA]</scope>
    <source>
        <strain evidence="2">DSM 10017 / MPOB</strain>
    </source>
</reference>
<organism evidence="1 2">
    <name type="scientific">Syntrophobacter fumaroxidans (strain DSM 10017 / MPOB)</name>
    <dbReference type="NCBI Taxonomy" id="335543"/>
    <lineage>
        <taxon>Bacteria</taxon>
        <taxon>Pseudomonadati</taxon>
        <taxon>Thermodesulfobacteriota</taxon>
        <taxon>Syntrophobacteria</taxon>
        <taxon>Syntrophobacterales</taxon>
        <taxon>Syntrophobacteraceae</taxon>
        <taxon>Syntrophobacter</taxon>
    </lineage>
</organism>
<dbReference type="InParanoid" id="A0LJW8"/>
<dbReference type="RefSeq" id="WP_011698889.1">
    <property type="nucleotide sequence ID" value="NC_008554.1"/>
</dbReference>
<protein>
    <submittedName>
        <fullName evidence="1">Uncharacterized protein</fullName>
    </submittedName>
</protein>
<sequence precursor="true">MHSNSLRIFVLIIGILSFGYHQGAAEAARVTSVVTCQNVDDTATKPVGATDKFKPDQAAVHALVSVVDPAPGTKVKGVWVSVDAISTPNYEIDSAVVEFIREGNATVHFMLSRPTNGWPVGNYKIDVYVNDQLAGSAPFSIK</sequence>
<evidence type="ECO:0000313" key="2">
    <source>
        <dbReference type="Proteomes" id="UP000001784"/>
    </source>
</evidence>
<dbReference type="KEGG" id="sfu:Sfum_2037"/>
<dbReference type="STRING" id="335543.Sfum_2037"/>
<dbReference type="OrthoDB" id="6008970at2"/>
<name>A0LJW8_SYNFM</name>
<accession>A0LJW8</accession>
<dbReference type="Proteomes" id="UP000001784">
    <property type="component" value="Chromosome"/>
</dbReference>